<keyword evidence="2" id="KW-1185">Reference proteome</keyword>
<protein>
    <recommendedName>
        <fullName evidence="3">Transposase</fullName>
    </recommendedName>
</protein>
<proteinExistence type="predicted"/>
<accession>A0A0D2JQ62</accession>
<evidence type="ECO:0000313" key="1">
    <source>
        <dbReference type="EMBL" id="KIX11625.1"/>
    </source>
</evidence>
<comment type="caution">
    <text evidence="1">The sequence shown here is derived from an EMBL/GenBank/DDBJ whole genome shotgun (WGS) entry which is preliminary data.</text>
</comment>
<sequence>MKKSKFTDERIAFTLRQAEHGTTYYRHSQGYCQRNTPAVQPFMLI</sequence>
<dbReference type="EMBL" id="AZAC01000050">
    <property type="protein sequence ID" value="KIX11625.1"/>
    <property type="molecule type" value="Genomic_DNA"/>
</dbReference>
<dbReference type="InParanoid" id="A0A0D2JQ62"/>
<dbReference type="Proteomes" id="UP000032233">
    <property type="component" value="Unassembled WGS sequence"/>
</dbReference>
<evidence type="ECO:0000313" key="2">
    <source>
        <dbReference type="Proteomes" id="UP000032233"/>
    </source>
</evidence>
<dbReference type="AlphaFoldDB" id="A0A0D2JQ62"/>
<organism evidence="1 2">
    <name type="scientific">Dethiosulfatarculus sandiegensis</name>
    <dbReference type="NCBI Taxonomy" id="1429043"/>
    <lineage>
        <taxon>Bacteria</taxon>
        <taxon>Pseudomonadati</taxon>
        <taxon>Thermodesulfobacteriota</taxon>
        <taxon>Desulfarculia</taxon>
        <taxon>Desulfarculales</taxon>
        <taxon>Desulfarculaceae</taxon>
        <taxon>Dethiosulfatarculus</taxon>
    </lineage>
</organism>
<reference evidence="1 2" key="1">
    <citation type="submission" date="2013-11" db="EMBL/GenBank/DDBJ databases">
        <title>Metagenomic analysis of a methanogenic consortium involved in long chain n-alkane degradation.</title>
        <authorList>
            <person name="Davidova I.A."/>
            <person name="Callaghan A.V."/>
            <person name="Wawrik B."/>
            <person name="Pruitt S."/>
            <person name="Marks C."/>
            <person name="Duncan K.E."/>
            <person name="Suflita J.M."/>
        </authorList>
    </citation>
    <scope>NUCLEOTIDE SEQUENCE [LARGE SCALE GENOMIC DNA]</scope>
    <source>
        <strain evidence="1 2">SPR</strain>
    </source>
</reference>
<evidence type="ECO:0008006" key="3">
    <source>
        <dbReference type="Google" id="ProtNLM"/>
    </source>
</evidence>
<name>A0A0D2JQ62_9BACT</name>
<gene>
    <name evidence="1" type="ORF">X474_23360</name>
</gene>